<reference evidence="3" key="1">
    <citation type="journal article" date="2022" name="Arch. Microbiol.">
        <title>Thiomicrorhabdus immobilis sp. nov., a mesophilic sulfur-oxidizing bacterium isolated from sediment of a brackish lake in northern Japan.</title>
        <authorList>
            <person name="Kojima H."/>
            <person name="Mochizuki J."/>
            <person name="Kanda M."/>
            <person name="Watanabe T."/>
            <person name="Fukui M."/>
        </authorList>
    </citation>
    <scope>NUCLEOTIDE SEQUENCE</scope>
    <source>
        <strain evidence="3">Am19</strain>
    </source>
</reference>
<keyword evidence="4" id="KW-1185">Reference proteome</keyword>
<dbReference type="InterPro" id="IPR027417">
    <property type="entry name" value="P-loop_NTPase"/>
</dbReference>
<dbReference type="PANTHER" id="PTHR30050">
    <property type="entry name" value="CHROMOSOMAL REPLICATION INITIATOR PROTEIN DNAA"/>
    <property type="match status" value="1"/>
</dbReference>
<sequence length="235" mass="25866">MFVQMPLKIGLRDDACFETFVTEKESLALALNALQSALIKDSGSAYYLYGNGGVGKTHLLQAACRFVTEHNKTSVFLPISDASLPLIADVLMGLEQMPLVCLDDIDDKIGDAKWELALANLLTKSSVQGHTVLLSGTTAINDWNIVTQELAKALMNVLPIQMQGLEDKAEVVVALQRHSAKMGFELPNEVGNFLIKQFSTDLQELLAVLKLLEQATLVEKRRLTLPFVKQVLKQN</sequence>
<dbReference type="InterPro" id="IPR017788">
    <property type="entry name" value="Hda"/>
</dbReference>
<dbReference type="Gene3D" id="3.40.50.300">
    <property type="entry name" value="P-loop containing nucleotide triphosphate hydrolases"/>
    <property type="match status" value="1"/>
</dbReference>
<feature type="domain" description="Hda lid" evidence="2">
    <location>
        <begin position="171"/>
        <end position="232"/>
    </location>
</feature>
<dbReference type="InterPro" id="IPR013317">
    <property type="entry name" value="DnaA_dom"/>
</dbReference>
<dbReference type="PANTHER" id="PTHR30050:SF5">
    <property type="entry name" value="DNAA REGULATORY INACTIVATOR HDA"/>
    <property type="match status" value="1"/>
</dbReference>
<gene>
    <name evidence="3" type="ORF">THMIRHAM_14550</name>
</gene>
<dbReference type="EMBL" id="AP024202">
    <property type="protein sequence ID" value="BCN93670.1"/>
    <property type="molecule type" value="Genomic_DNA"/>
</dbReference>
<organism evidence="3 4">
    <name type="scientific">Thiomicrorhabdus immobilis</name>
    <dbReference type="NCBI Taxonomy" id="2791037"/>
    <lineage>
        <taxon>Bacteria</taxon>
        <taxon>Pseudomonadati</taxon>
        <taxon>Pseudomonadota</taxon>
        <taxon>Gammaproteobacteria</taxon>
        <taxon>Thiotrichales</taxon>
        <taxon>Piscirickettsiaceae</taxon>
        <taxon>Thiomicrorhabdus</taxon>
    </lineage>
</organism>
<protein>
    <submittedName>
        <fullName evidence="3">DnaA regulatory inactivator Hda</fullName>
    </submittedName>
</protein>
<dbReference type="NCBIfam" id="TIGR03420">
    <property type="entry name" value="DnaA_homol_Hda"/>
    <property type="match status" value="1"/>
</dbReference>
<proteinExistence type="predicted"/>
<dbReference type="Gene3D" id="1.10.8.60">
    <property type="match status" value="1"/>
</dbReference>
<evidence type="ECO:0000313" key="3">
    <source>
        <dbReference type="EMBL" id="BCN93670.1"/>
    </source>
</evidence>
<dbReference type="RefSeq" id="WP_237260962.1">
    <property type="nucleotide sequence ID" value="NZ_AP024202.1"/>
</dbReference>
<evidence type="ECO:0000259" key="2">
    <source>
        <dbReference type="Pfam" id="PF22688"/>
    </source>
</evidence>
<dbReference type="SUPFAM" id="SSF52540">
    <property type="entry name" value="P-loop containing nucleoside triphosphate hydrolases"/>
    <property type="match status" value="1"/>
</dbReference>
<name>A0ABN6CX08_9GAMM</name>
<feature type="domain" description="Chromosomal replication initiator protein DnaA ATPAse" evidence="1">
    <location>
        <begin position="13"/>
        <end position="72"/>
    </location>
</feature>
<evidence type="ECO:0000259" key="1">
    <source>
        <dbReference type="Pfam" id="PF00308"/>
    </source>
</evidence>
<accession>A0ABN6CX08</accession>
<evidence type="ECO:0000313" key="4">
    <source>
        <dbReference type="Proteomes" id="UP001054820"/>
    </source>
</evidence>
<dbReference type="Pfam" id="PF00308">
    <property type="entry name" value="Bac_DnaA"/>
    <property type="match status" value="1"/>
</dbReference>
<dbReference type="Pfam" id="PF22688">
    <property type="entry name" value="Hda_lid"/>
    <property type="match status" value="1"/>
</dbReference>
<dbReference type="Proteomes" id="UP001054820">
    <property type="component" value="Chromosome"/>
</dbReference>
<dbReference type="InterPro" id="IPR055199">
    <property type="entry name" value="Hda_lid"/>
</dbReference>